<dbReference type="Pfam" id="PF00001">
    <property type="entry name" value="7tm_1"/>
    <property type="match status" value="1"/>
</dbReference>
<evidence type="ECO:0000259" key="11">
    <source>
        <dbReference type="PROSITE" id="PS50262"/>
    </source>
</evidence>
<organism evidence="12 13">
    <name type="scientific">Branchiostoma floridae</name>
    <name type="common">Florida lancelet</name>
    <name type="synonym">Amphioxus</name>
    <dbReference type="NCBI Taxonomy" id="7739"/>
    <lineage>
        <taxon>Eukaryota</taxon>
        <taxon>Metazoa</taxon>
        <taxon>Chordata</taxon>
        <taxon>Cephalochordata</taxon>
        <taxon>Leptocardii</taxon>
        <taxon>Amphioxiformes</taxon>
        <taxon>Branchiostomatidae</taxon>
        <taxon>Branchiostoma</taxon>
    </lineage>
</organism>
<feature type="transmembrane region" description="Helical" evidence="10">
    <location>
        <begin position="454"/>
        <end position="473"/>
    </location>
</feature>
<keyword evidence="12" id="KW-1185">Reference proteome</keyword>
<dbReference type="PROSITE" id="PS50262">
    <property type="entry name" value="G_PROTEIN_RECEP_F1_2"/>
    <property type="match status" value="1"/>
</dbReference>
<keyword evidence="7 9" id="KW-0675">Receptor</keyword>
<feature type="transmembrane region" description="Helical" evidence="10">
    <location>
        <begin position="262"/>
        <end position="282"/>
    </location>
</feature>
<feature type="transmembrane region" description="Helical" evidence="10">
    <location>
        <begin position="419"/>
        <end position="442"/>
    </location>
</feature>
<dbReference type="Proteomes" id="UP000001554">
    <property type="component" value="Chromosome 6"/>
</dbReference>
<name>A0A9J7LC97_BRAFL</name>
<evidence type="ECO:0000256" key="10">
    <source>
        <dbReference type="SAM" id="Phobius"/>
    </source>
</evidence>
<evidence type="ECO:0000256" key="7">
    <source>
        <dbReference type="ARBA" id="ARBA00023170"/>
    </source>
</evidence>
<dbReference type="PRINTS" id="PR00237">
    <property type="entry name" value="GPCRRHODOPSN"/>
</dbReference>
<feature type="transmembrane region" description="Helical" evidence="10">
    <location>
        <begin position="219"/>
        <end position="241"/>
    </location>
</feature>
<evidence type="ECO:0000313" key="13">
    <source>
        <dbReference type="RefSeq" id="XP_035679548.1"/>
    </source>
</evidence>
<reference evidence="13" key="2">
    <citation type="submission" date="2025-08" db="UniProtKB">
        <authorList>
            <consortium name="RefSeq"/>
        </authorList>
    </citation>
    <scope>IDENTIFICATION</scope>
    <source>
        <strain evidence="13">S238N-H82</strain>
        <tissue evidence="13">Testes</tissue>
    </source>
</reference>
<evidence type="ECO:0000256" key="4">
    <source>
        <dbReference type="ARBA" id="ARBA00022989"/>
    </source>
</evidence>
<dbReference type="InterPro" id="IPR000276">
    <property type="entry name" value="GPCR_Rhodpsn"/>
</dbReference>
<evidence type="ECO:0000256" key="1">
    <source>
        <dbReference type="ARBA" id="ARBA00004651"/>
    </source>
</evidence>
<evidence type="ECO:0000256" key="5">
    <source>
        <dbReference type="ARBA" id="ARBA00023040"/>
    </source>
</evidence>
<dbReference type="AlphaFoldDB" id="A0A9J7LC97"/>
<keyword evidence="8 9" id="KW-0807">Transducer</keyword>
<evidence type="ECO:0000256" key="2">
    <source>
        <dbReference type="ARBA" id="ARBA00022475"/>
    </source>
</evidence>
<dbReference type="GO" id="GO:0071880">
    <property type="term" value="P:adenylate cyclase-activating adrenergic receptor signaling pathway"/>
    <property type="evidence" value="ECO:0000318"/>
    <property type="project" value="GO_Central"/>
</dbReference>
<proteinExistence type="inferred from homology"/>
<keyword evidence="4 10" id="KW-1133">Transmembrane helix</keyword>
<feature type="transmembrane region" description="Helical" evidence="10">
    <location>
        <begin position="146"/>
        <end position="170"/>
    </location>
</feature>
<keyword evidence="2" id="KW-1003">Cell membrane</keyword>
<dbReference type="CDD" id="cd15048">
    <property type="entry name" value="7tmA_Histamine_H3R_H4R"/>
    <property type="match status" value="1"/>
</dbReference>
<evidence type="ECO:0000256" key="6">
    <source>
        <dbReference type="ARBA" id="ARBA00023136"/>
    </source>
</evidence>
<keyword evidence="3 9" id="KW-0812">Transmembrane</keyword>
<sequence length="526" mass="59453">MALHPETWAFIITASLKRMFCANSTPGSPFSMLLNVRRHALQTLKSPNCQEALRLTLHDSFQYRLPSLHTQYSLSSVAAMASVSYDEMLATQLPNVTSSMAATESVLDYFVSFATTWTPTNTSDGTTHGNITVTTTQPPFSYTVSAILALLITVVILMTVFGNLLVIVAFWQTKTLQTTSNYFLMNLAVADLMIGLLAMPPYTPYILTGVWPLGHSMCVAWLALDYCICSASTLNIMAISWDRYRCVTQAVKYKLHNSKKNTYIQMGLVWIIAFLLYGPAIVSWEHVTGRRLIPDRKCFVPFHDNFPFTFTASVVEFFTPFVSVSFFYFKVYKEIRERAKAKLKRKDEYKAFQSSIRRRGGRGSSNIEDVPSSLAPEMTSLMTLASSSSSTGASHRPLRVKKKTSYDHMGRELRVAKTLAIVVVVFAICWTPFTIFTLIRTLCSSCIVDELYEVSFWLLWLNSTVNPIVYAAFHTQFRAAFQALICQWCKITFLPEQEPVETEQNYKPGVSVVCEERTEFRTDEQA</sequence>
<feature type="transmembrane region" description="Helical" evidence="10">
    <location>
        <begin position="306"/>
        <end position="329"/>
    </location>
</feature>
<dbReference type="GO" id="GO:0043410">
    <property type="term" value="P:positive regulation of MAPK cascade"/>
    <property type="evidence" value="ECO:0000318"/>
    <property type="project" value="GO_Central"/>
</dbReference>
<dbReference type="GO" id="GO:0004930">
    <property type="term" value="F:G protein-coupled receptor activity"/>
    <property type="evidence" value="ECO:0000318"/>
    <property type="project" value="GO_Central"/>
</dbReference>
<dbReference type="GO" id="GO:0005886">
    <property type="term" value="C:plasma membrane"/>
    <property type="evidence" value="ECO:0000318"/>
    <property type="project" value="GO_Central"/>
</dbReference>
<dbReference type="SUPFAM" id="SSF81321">
    <property type="entry name" value="Family A G protein-coupled receptor-like"/>
    <property type="match status" value="1"/>
</dbReference>
<dbReference type="OMA" id="CEMNFQG"/>
<dbReference type="InterPro" id="IPR017452">
    <property type="entry name" value="GPCR_Rhodpsn_7TM"/>
</dbReference>
<feature type="transmembrane region" description="Helical" evidence="10">
    <location>
        <begin position="182"/>
        <end position="199"/>
    </location>
</feature>
<evidence type="ECO:0000256" key="8">
    <source>
        <dbReference type="ARBA" id="ARBA00023224"/>
    </source>
</evidence>
<dbReference type="Gene3D" id="1.20.1070.10">
    <property type="entry name" value="Rhodopsin 7-helix transmembrane proteins"/>
    <property type="match status" value="1"/>
</dbReference>
<evidence type="ECO:0000313" key="12">
    <source>
        <dbReference type="Proteomes" id="UP000001554"/>
    </source>
</evidence>
<comment type="subcellular location">
    <subcellularLocation>
        <location evidence="1">Cell membrane</location>
        <topology evidence="1">Multi-pass membrane protein</topology>
    </subcellularLocation>
</comment>
<evidence type="ECO:0000256" key="9">
    <source>
        <dbReference type="RuleBase" id="RU000688"/>
    </source>
</evidence>
<keyword evidence="5 9" id="KW-0297">G-protein coupled receptor</keyword>
<dbReference type="KEGG" id="bfo:118417899"/>
<dbReference type="SMART" id="SM01381">
    <property type="entry name" value="7TM_GPCR_Srsx"/>
    <property type="match status" value="1"/>
</dbReference>
<keyword evidence="6 10" id="KW-0472">Membrane</keyword>
<dbReference type="PANTHER" id="PTHR24248:SF120">
    <property type="entry name" value="G-PROTEIN COUPLED RECEPTORS FAMILY 1 PROFILE DOMAIN-CONTAINING PROTEIN"/>
    <property type="match status" value="1"/>
</dbReference>
<evidence type="ECO:0000256" key="3">
    <source>
        <dbReference type="ARBA" id="ARBA00022692"/>
    </source>
</evidence>
<gene>
    <name evidence="13" type="primary">LOC118417899</name>
</gene>
<dbReference type="PANTHER" id="PTHR24248">
    <property type="entry name" value="ADRENERGIC RECEPTOR-RELATED G-PROTEIN COUPLED RECEPTOR"/>
    <property type="match status" value="1"/>
</dbReference>
<protein>
    <submittedName>
        <fullName evidence="13">Histamine H3 receptor-like</fullName>
    </submittedName>
</protein>
<dbReference type="PROSITE" id="PS00237">
    <property type="entry name" value="G_PROTEIN_RECEP_F1_1"/>
    <property type="match status" value="1"/>
</dbReference>
<dbReference type="OrthoDB" id="10071887at2759"/>
<dbReference type="RefSeq" id="XP_035679548.1">
    <property type="nucleotide sequence ID" value="XM_035823655.1"/>
</dbReference>
<dbReference type="GeneID" id="118417899"/>
<comment type="similarity">
    <text evidence="9">Belongs to the G-protein coupled receptor 1 family.</text>
</comment>
<accession>A0A9J7LC97</accession>
<reference evidence="12" key="1">
    <citation type="journal article" date="2020" name="Nat. Ecol. Evol.">
        <title>Deeply conserved synteny resolves early events in vertebrate evolution.</title>
        <authorList>
            <person name="Simakov O."/>
            <person name="Marletaz F."/>
            <person name="Yue J.X."/>
            <person name="O'Connell B."/>
            <person name="Jenkins J."/>
            <person name="Brandt A."/>
            <person name="Calef R."/>
            <person name="Tung C.H."/>
            <person name="Huang T.K."/>
            <person name="Schmutz J."/>
            <person name="Satoh N."/>
            <person name="Yu J.K."/>
            <person name="Putnam N.H."/>
            <person name="Green R.E."/>
            <person name="Rokhsar D.S."/>
        </authorList>
    </citation>
    <scope>NUCLEOTIDE SEQUENCE [LARGE SCALE GENOMIC DNA]</scope>
    <source>
        <strain evidence="12">S238N-H82</strain>
    </source>
</reference>
<feature type="domain" description="G-protein coupled receptors family 1 profile" evidence="11">
    <location>
        <begin position="162"/>
        <end position="470"/>
    </location>
</feature>